<dbReference type="InParanoid" id="T1HLT8"/>
<dbReference type="OMA" id="NDQHNAV"/>
<proteinExistence type="predicted"/>
<name>T1HLT8_RHOPR</name>
<dbReference type="AlphaFoldDB" id="T1HLT8"/>
<dbReference type="HOGENOM" id="CLU_152785_2_0_1"/>
<dbReference type="Proteomes" id="UP000015103">
    <property type="component" value="Unassembled WGS sequence"/>
</dbReference>
<sequence length="128" mass="14558">MQPYRSIWFTILVVEVSTIVLTSAGVCKAPSHTAVLGKKAPDDKLLYETRIKQTWSIFGFIEKFVEYPVNRKNEKNITVIEIIDQYTNGNGGCFSIIEGGVGYNHVLIYFISEFLRGLDFIVRIYGEN</sequence>
<dbReference type="Pfam" id="PF15868">
    <property type="entry name" value="MBF2"/>
    <property type="match status" value="1"/>
</dbReference>
<dbReference type="PANTHER" id="PTHR37685:SF1">
    <property type="entry name" value="GEO11136P1-RELATED"/>
    <property type="match status" value="1"/>
</dbReference>
<keyword evidence="2" id="KW-1185">Reference proteome</keyword>
<reference evidence="1" key="1">
    <citation type="submission" date="2015-05" db="UniProtKB">
        <authorList>
            <consortium name="EnsemblMetazoa"/>
        </authorList>
    </citation>
    <scope>IDENTIFICATION</scope>
</reference>
<evidence type="ECO:0000313" key="2">
    <source>
        <dbReference type="Proteomes" id="UP000015103"/>
    </source>
</evidence>
<organism evidence="1 2">
    <name type="scientific">Rhodnius prolixus</name>
    <name type="common">Triatomid bug</name>
    <dbReference type="NCBI Taxonomy" id="13249"/>
    <lineage>
        <taxon>Eukaryota</taxon>
        <taxon>Metazoa</taxon>
        <taxon>Ecdysozoa</taxon>
        <taxon>Arthropoda</taxon>
        <taxon>Hexapoda</taxon>
        <taxon>Insecta</taxon>
        <taxon>Pterygota</taxon>
        <taxon>Neoptera</taxon>
        <taxon>Paraneoptera</taxon>
        <taxon>Hemiptera</taxon>
        <taxon>Heteroptera</taxon>
        <taxon>Panheteroptera</taxon>
        <taxon>Cimicomorpha</taxon>
        <taxon>Reduviidae</taxon>
        <taxon>Triatominae</taxon>
        <taxon>Rhodnius</taxon>
    </lineage>
</organism>
<evidence type="ECO:0000313" key="1">
    <source>
        <dbReference type="EnsemblMetazoa" id="RPRC005012-PA"/>
    </source>
</evidence>
<dbReference type="PANTHER" id="PTHR37685">
    <property type="entry name" value="GEO11136P1-RELATED"/>
    <property type="match status" value="1"/>
</dbReference>
<dbReference type="RefSeq" id="XP_073990186.1">
    <property type="nucleotide sequence ID" value="XM_074134085.1"/>
</dbReference>
<evidence type="ECO:0008006" key="3">
    <source>
        <dbReference type="Google" id="ProtNLM"/>
    </source>
</evidence>
<protein>
    <recommendedName>
        <fullName evidence="3">Salivary secreted protein</fullName>
    </recommendedName>
</protein>
<accession>T1HLT8</accession>
<dbReference type="InterPro" id="IPR031734">
    <property type="entry name" value="MBF2"/>
</dbReference>
<dbReference type="EnsemblMetazoa" id="RPRC005012-RA">
    <property type="protein sequence ID" value="RPRC005012-PA"/>
    <property type="gene ID" value="RPRC005012"/>
</dbReference>
<dbReference type="GeneID" id="141457315"/>
<dbReference type="VEuPathDB" id="VectorBase:RPRC005012"/>
<dbReference type="EMBL" id="ACPB03004355">
    <property type="status" value="NOT_ANNOTATED_CDS"/>
    <property type="molecule type" value="Genomic_DNA"/>
</dbReference>